<feature type="binding site" evidence="5 7">
    <location>
        <position position="88"/>
    </location>
    <ligand>
        <name>FMN</name>
        <dbReference type="ChEBI" id="CHEBI:58210"/>
    </ligand>
</feature>
<feature type="binding site" evidence="5 6">
    <location>
        <position position="71"/>
    </location>
    <ligand>
        <name>substrate</name>
    </ligand>
</feature>
<protein>
    <recommendedName>
        <fullName evidence="5">Pyridoxine/pyridoxamine 5'-phosphate oxidase</fullName>
        <ecNumber evidence="5">1.4.3.5</ecNumber>
    </recommendedName>
    <alternativeName>
        <fullName evidence="5">PNP/PMP oxidase</fullName>
        <shortName evidence="5">PNPOx</shortName>
    </alternativeName>
    <alternativeName>
        <fullName evidence="5">Pyridoxal 5'-phosphate synthase</fullName>
    </alternativeName>
</protein>
<keyword evidence="4 5" id="KW-0560">Oxidoreductase</keyword>
<comment type="similarity">
    <text evidence="1 5">Belongs to the pyridoxamine 5'-phosphate oxidase family.</text>
</comment>
<dbReference type="GO" id="GO:0004733">
    <property type="term" value="F:pyridoxamine phosphate oxidase activity"/>
    <property type="evidence" value="ECO:0007669"/>
    <property type="project" value="UniProtKB-UniRule"/>
</dbReference>
<organism evidence="10 11">
    <name type="scientific">Legionella oakridgensis</name>
    <dbReference type="NCBI Taxonomy" id="29423"/>
    <lineage>
        <taxon>Bacteria</taxon>
        <taxon>Pseudomonadati</taxon>
        <taxon>Pseudomonadota</taxon>
        <taxon>Gammaproteobacteria</taxon>
        <taxon>Legionellales</taxon>
        <taxon>Legionellaceae</taxon>
        <taxon>Legionella</taxon>
    </lineage>
</organism>
<comment type="subunit">
    <text evidence="5">Homodimer.</text>
</comment>
<dbReference type="Gene3D" id="2.30.110.10">
    <property type="entry name" value="Electron Transport, Fmn-binding Protein, Chain A"/>
    <property type="match status" value="1"/>
</dbReference>
<evidence type="ECO:0000256" key="5">
    <source>
        <dbReference type="HAMAP-Rule" id="MF_01629"/>
    </source>
</evidence>
<evidence type="ECO:0000256" key="4">
    <source>
        <dbReference type="ARBA" id="ARBA00023002"/>
    </source>
</evidence>
<evidence type="ECO:0000256" key="2">
    <source>
        <dbReference type="ARBA" id="ARBA00022630"/>
    </source>
</evidence>
<keyword evidence="5" id="KW-0664">Pyridoxine biosynthesis</keyword>
<dbReference type="NCBIfam" id="NF004231">
    <property type="entry name" value="PRK05679.1"/>
    <property type="match status" value="1"/>
</dbReference>
<dbReference type="EMBL" id="LNYP01000006">
    <property type="protein sequence ID" value="KTD43859.1"/>
    <property type="molecule type" value="Genomic_DNA"/>
</dbReference>
<feature type="binding site" evidence="5 7">
    <location>
        <position position="190"/>
    </location>
    <ligand>
        <name>FMN</name>
        <dbReference type="ChEBI" id="CHEBI:58210"/>
    </ligand>
</feature>
<proteinExistence type="inferred from homology"/>
<gene>
    <name evidence="5 10" type="primary">pdxH</name>
    <name evidence="10" type="ORF">Loak_0409</name>
</gene>
<comment type="cofactor">
    <cofactor evidence="5 7">
        <name>FMN</name>
        <dbReference type="ChEBI" id="CHEBI:58210"/>
    </cofactor>
    <text evidence="5 7">Binds 1 FMN per subunit.</text>
</comment>
<keyword evidence="3 5" id="KW-0288">FMN</keyword>
<evidence type="ECO:0000256" key="6">
    <source>
        <dbReference type="PIRSR" id="PIRSR000190-1"/>
    </source>
</evidence>
<comment type="catalytic activity">
    <reaction evidence="5">
        <text>pyridoxamine 5'-phosphate + O2 + H2O = pyridoxal 5'-phosphate + H2O2 + NH4(+)</text>
        <dbReference type="Rhea" id="RHEA:15817"/>
        <dbReference type="ChEBI" id="CHEBI:15377"/>
        <dbReference type="ChEBI" id="CHEBI:15379"/>
        <dbReference type="ChEBI" id="CHEBI:16240"/>
        <dbReference type="ChEBI" id="CHEBI:28938"/>
        <dbReference type="ChEBI" id="CHEBI:58451"/>
        <dbReference type="ChEBI" id="CHEBI:597326"/>
        <dbReference type="EC" id="1.4.3.5"/>
    </reaction>
</comment>
<dbReference type="NCBIfam" id="TIGR00558">
    <property type="entry name" value="pdxH"/>
    <property type="match status" value="1"/>
</dbReference>
<feature type="binding site" evidence="5 6">
    <location>
        <position position="136"/>
    </location>
    <ligand>
        <name>substrate</name>
    </ligand>
</feature>
<feature type="domain" description="Pyridoxine 5'-phosphate oxidase dimerisation C-terminal" evidence="9">
    <location>
        <begin position="177"/>
        <end position="217"/>
    </location>
</feature>
<dbReference type="Proteomes" id="UP000054858">
    <property type="component" value="Unassembled WGS sequence"/>
</dbReference>
<sequence length="217" mass="25504">MNKSKWKTISDIRREYGHLNLSEEKIPDNPIELFEEWFTEVLQSEKSDPTAMVLATVDERGFPDSRVVLLKGIEDSTFIFYTNYQSAKAMQIAKNPYAALNFYWPQTARQVRIRGRVKRTTTAQSDVYFASRPKASQFSAVVSPQSQEITGRAELEQRLNDLIVNHQQEMVVRPEHWGGYIIIPDEIEFWQGRDSRLHDRIHYYRKKGEWTHRRLAP</sequence>
<dbReference type="HAMAP" id="MF_01629">
    <property type="entry name" value="PdxH"/>
    <property type="match status" value="1"/>
</dbReference>
<dbReference type="PROSITE" id="PS01064">
    <property type="entry name" value="PYRIDOX_OXIDASE"/>
    <property type="match status" value="1"/>
</dbReference>
<feature type="binding site" evidence="5 7">
    <location>
        <begin position="145"/>
        <end position="146"/>
    </location>
    <ligand>
        <name>FMN</name>
        <dbReference type="ChEBI" id="CHEBI:58210"/>
    </ligand>
</feature>
<accession>A0A0W0XH99</accession>
<feature type="binding site" evidence="5 6">
    <location>
        <begin position="196"/>
        <end position="198"/>
    </location>
    <ligand>
        <name>substrate</name>
    </ligand>
</feature>
<dbReference type="InterPro" id="IPR012349">
    <property type="entry name" value="Split_barrel_FMN-bd"/>
</dbReference>
<dbReference type="AlphaFoldDB" id="A0A0W0XH99"/>
<reference evidence="10 11" key="1">
    <citation type="submission" date="2015-11" db="EMBL/GenBank/DDBJ databases">
        <title>Genomic analysis of 38 Legionella species identifies large and diverse effector repertoires.</title>
        <authorList>
            <person name="Burstein D."/>
            <person name="Amaro F."/>
            <person name="Zusman T."/>
            <person name="Lifshitz Z."/>
            <person name="Cohen O."/>
            <person name="Gilbert J.A."/>
            <person name="Pupko T."/>
            <person name="Shuman H.A."/>
            <person name="Segal G."/>
        </authorList>
    </citation>
    <scope>NUCLEOTIDE SEQUENCE [LARGE SCALE GENOMIC DNA]</scope>
    <source>
        <strain evidence="10 11">Oak Ridge-10</strain>
    </source>
</reference>
<evidence type="ECO:0000256" key="1">
    <source>
        <dbReference type="ARBA" id="ARBA00007301"/>
    </source>
</evidence>
<dbReference type="GO" id="GO:0010181">
    <property type="term" value="F:FMN binding"/>
    <property type="evidence" value="ECO:0007669"/>
    <property type="project" value="UniProtKB-UniRule"/>
</dbReference>
<dbReference type="EC" id="1.4.3.5" evidence="5"/>
<evidence type="ECO:0000313" key="10">
    <source>
        <dbReference type="EMBL" id="KTD43859.1"/>
    </source>
</evidence>
<feature type="binding site" evidence="5 7">
    <location>
        <begin position="81"/>
        <end position="82"/>
    </location>
    <ligand>
        <name>FMN</name>
        <dbReference type="ChEBI" id="CHEBI:58210"/>
    </ligand>
</feature>
<dbReference type="RefSeq" id="WP_025384988.1">
    <property type="nucleotide sequence ID" value="NZ_LCUA01000006.1"/>
</dbReference>
<dbReference type="GO" id="GO:0008615">
    <property type="term" value="P:pyridoxine biosynthetic process"/>
    <property type="evidence" value="ECO:0007669"/>
    <property type="project" value="UniProtKB-UniRule"/>
</dbReference>
<feature type="domain" description="Pyridoxamine 5'-phosphate oxidase N-terminal" evidence="8">
    <location>
        <begin position="39"/>
        <end position="158"/>
    </location>
</feature>
<feature type="binding site" evidence="5 7">
    <location>
        <position position="200"/>
    </location>
    <ligand>
        <name>FMN</name>
        <dbReference type="ChEBI" id="CHEBI:58210"/>
    </ligand>
</feature>
<feature type="binding site" evidence="5 7">
    <location>
        <begin position="66"/>
        <end position="71"/>
    </location>
    <ligand>
        <name>FMN</name>
        <dbReference type="ChEBI" id="CHEBI:58210"/>
    </ligand>
</feature>
<feature type="binding site" evidence="5 7">
    <location>
        <position position="110"/>
    </location>
    <ligand>
        <name>FMN</name>
        <dbReference type="ChEBI" id="CHEBI:58210"/>
    </ligand>
</feature>
<evidence type="ECO:0000259" key="9">
    <source>
        <dbReference type="Pfam" id="PF10590"/>
    </source>
</evidence>
<evidence type="ECO:0000256" key="3">
    <source>
        <dbReference type="ARBA" id="ARBA00022643"/>
    </source>
</evidence>
<dbReference type="PATRIC" id="fig|29423.5.peg.423"/>
<feature type="binding site" evidence="5 6">
    <location>
        <position position="128"/>
    </location>
    <ligand>
        <name>substrate</name>
    </ligand>
</feature>
<dbReference type="InterPro" id="IPR011576">
    <property type="entry name" value="Pyridox_Oxase_N"/>
</dbReference>
<dbReference type="UniPathway" id="UPA01068">
    <property type="reaction ID" value="UER00304"/>
</dbReference>
<comment type="function">
    <text evidence="5">Catalyzes the oxidation of either pyridoxine 5'-phosphate (PNP) or pyridoxamine 5'-phosphate (PMP) into pyridoxal 5'-phosphate (PLP).</text>
</comment>
<dbReference type="SUPFAM" id="SSF50475">
    <property type="entry name" value="FMN-binding split barrel"/>
    <property type="match status" value="1"/>
</dbReference>
<comment type="pathway">
    <text evidence="5">Cofactor metabolism; pyridoxal 5'-phosphate salvage; pyridoxal 5'-phosphate from pyridoxine 5'-phosphate: step 1/1.</text>
</comment>
<feature type="binding site" evidence="5 6">
    <location>
        <position position="132"/>
    </location>
    <ligand>
        <name>substrate</name>
    </ligand>
</feature>
<comment type="pathway">
    <text evidence="5">Cofactor metabolism; pyridoxal 5'-phosphate salvage; pyridoxal 5'-phosphate from pyridoxamine 5'-phosphate: step 1/1.</text>
</comment>
<dbReference type="PIRSF" id="PIRSF000190">
    <property type="entry name" value="Pyd_amn-ph_oxd"/>
    <property type="match status" value="1"/>
</dbReference>
<comment type="catalytic activity">
    <reaction evidence="5">
        <text>pyridoxine 5'-phosphate + O2 = pyridoxal 5'-phosphate + H2O2</text>
        <dbReference type="Rhea" id="RHEA:15149"/>
        <dbReference type="ChEBI" id="CHEBI:15379"/>
        <dbReference type="ChEBI" id="CHEBI:16240"/>
        <dbReference type="ChEBI" id="CHEBI:58589"/>
        <dbReference type="ChEBI" id="CHEBI:597326"/>
        <dbReference type="EC" id="1.4.3.5"/>
    </reaction>
</comment>
<dbReference type="Pfam" id="PF01243">
    <property type="entry name" value="PNPOx_N"/>
    <property type="match status" value="1"/>
</dbReference>
<dbReference type="InterPro" id="IPR019576">
    <property type="entry name" value="Pyridoxamine_oxidase_dimer_C"/>
</dbReference>
<dbReference type="InterPro" id="IPR000659">
    <property type="entry name" value="Pyridox_Oxase"/>
</dbReference>
<dbReference type="PANTHER" id="PTHR10851">
    <property type="entry name" value="PYRIDOXINE-5-PHOSPHATE OXIDASE"/>
    <property type="match status" value="1"/>
</dbReference>
<dbReference type="InterPro" id="IPR019740">
    <property type="entry name" value="Pyridox_Oxase_CS"/>
</dbReference>
<name>A0A0W0XH99_9GAMM</name>
<keyword evidence="2 5" id="KW-0285">Flavoprotein</keyword>
<dbReference type="PANTHER" id="PTHR10851:SF0">
    <property type="entry name" value="PYRIDOXINE-5'-PHOSPHATE OXIDASE"/>
    <property type="match status" value="1"/>
</dbReference>
<comment type="caution">
    <text evidence="5">Lacks conserved residue(s) required for the propagation of feature annotation.</text>
</comment>
<evidence type="ECO:0000259" key="8">
    <source>
        <dbReference type="Pfam" id="PF01243"/>
    </source>
</evidence>
<feature type="binding site" evidence="6">
    <location>
        <begin position="13"/>
        <end position="16"/>
    </location>
    <ligand>
        <name>substrate</name>
    </ligand>
</feature>
<comment type="caution">
    <text evidence="10">The sequence shown here is derived from an EMBL/GenBank/DDBJ whole genome shotgun (WGS) entry which is preliminary data.</text>
</comment>
<evidence type="ECO:0000256" key="7">
    <source>
        <dbReference type="PIRSR" id="PIRSR000190-2"/>
    </source>
</evidence>
<evidence type="ECO:0000313" key="11">
    <source>
        <dbReference type="Proteomes" id="UP000054858"/>
    </source>
</evidence>
<dbReference type="Pfam" id="PF10590">
    <property type="entry name" value="PNP_phzG_C"/>
    <property type="match status" value="1"/>
</dbReference>